<accession>A0A2P2N9I7</accession>
<dbReference type="AlphaFoldDB" id="A0A2P2N9I7"/>
<reference evidence="1" key="1">
    <citation type="submission" date="2018-02" db="EMBL/GenBank/DDBJ databases">
        <title>Rhizophora mucronata_Transcriptome.</title>
        <authorList>
            <person name="Meera S.P."/>
            <person name="Sreeshan A."/>
            <person name="Augustine A."/>
        </authorList>
    </citation>
    <scope>NUCLEOTIDE SEQUENCE</scope>
    <source>
        <tissue evidence="1">Leaf</tissue>
    </source>
</reference>
<sequence length="20" mass="2367">MNFNRGLCGELMTRKPRPFV</sequence>
<protein>
    <submittedName>
        <fullName evidence="1">Uncharacterized protein</fullName>
    </submittedName>
</protein>
<name>A0A2P2N9I7_RHIMU</name>
<proteinExistence type="predicted"/>
<organism evidence="1">
    <name type="scientific">Rhizophora mucronata</name>
    <name type="common">Asiatic mangrove</name>
    <dbReference type="NCBI Taxonomy" id="61149"/>
    <lineage>
        <taxon>Eukaryota</taxon>
        <taxon>Viridiplantae</taxon>
        <taxon>Streptophyta</taxon>
        <taxon>Embryophyta</taxon>
        <taxon>Tracheophyta</taxon>
        <taxon>Spermatophyta</taxon>
        <taxon>Magnoliopsida</taxon>
        <taxon>eudicotyledons</taxon>
        <taxon>Gunneridae</taxon>
        <taxon>Pentapetalae</taxon>
        <taxon>rosids</taxon>
        <taxon>fabids</taxon>
        <taxon>Malpighiales</taxon>
        <taxon>Rhizophoraceae</taxon>
        <taxon>Rhizophora</taxon>
    </lineage>
</organism>
<dbReference type="EMBL" id="GGEC01058640">
    <property type="protein sequence ID" value="MBX39124.1"/>
    <property type="molecule type" value="Transcribed_RNA"/>
</dbReference>
<evidence type="ECO:0000313" key="1">
    <source>
        <dbReference type="EMBL" id="MBX39124.1"/>
    </source>
</evidence>